<feature type="chain" id="PRO_5044010383" description="Major facilitator superfamily (MFS) profile domain-containing protein" evidence="7">
    <location>
        <begin position="20"/>
        <end position="476"/>
    </location>
</feature>
<dbReference type="GO" id="GO:0016020">
    <property type="term" value="C:membrane"/>
    <property type="evidence" value="ECO:0007669"/>
    <property type="project" value="UniProtKB-SubCell"/>
</dbReference>
<reference evidence="8 9" key="1">
    <citation type="submission" date="2024-01" db="EMBL/GenBank/DDBJ databases">
        <authorList>
            <person name="Waweru B."/>
        </authorList>
    </citation>
    <scope>NUCLEOTIDE SEQUENCE [LARGE SCALE GENOMIC DNA]</scope>
</reference>
<dbReference type="InterPro" id="IPR005828">
    <property type="entry name" value="MFS_sugar_transport-like"/>
</dbReference>
<evidence type="ECO:0008006" key="10">
    <source>
        <dbReference type="Google" id="ProtNLM"/>
    </source>
</evidence>
<keyword evidence="4 6" id="KW-1133">Transmembrane helix</keyword>
<evidence type="ECO:0000256" key="3">
    <source>
        <dbReference type="ARBA" id="ARBA00022692"/>
    </source>
</evidence>
<evidence type="ECO:0000313" key="9">
    <source>
        <dbReference type="Proteomes" id="UP001314170"/>
    </source>
</evidence>
<dbReference type="Gene3D" id="1.20.1250.20">
    <property type="entry name" value="MFS general substrate transporter like domains"/>
    <property type="match status" value="2"/>
</dbReference>
<evidence type="ECO:0000256" key="5">
    <source>
        <dbReference type="ARBA" id="ARBA00023136"/>
    </source>
</evidence>
<dbReference type="Proteomes" id="UP001314170">
    <property type="component" value="Unassembled WGS sequence"/>
</dbReference>
<evidence type="ECO:0000256" key="4">
    <source>
        <dbReference type="ARBA" id="ARBA00022989"/>
    </source>
</evidence>
<comment type="subcellular location">
    <subcellularLocation>
        <location evidence="1">Membrane</location>
        <topology evidence="1">Multi-pass membrane protein</topology>
    </subcellularLocation>
</comment>
<dbReference type="SUPFAM" id="SSF103473">
    <property type="entry name" value="MFS general substrate transporter"/>
    <property type="match status" value="3"/>
</dbReference>
<keyword evidence="9" id="KW-1185">Reference proteome</keyword>
<feature type="transmembrane region" description="Helical" evidence="6">
    <location>
        <begin position="315"/>
        <end position="334"/>
    </location>
</feature>
<dbReference type="PANTHER" id="PTHR23511">
    <property type="entry name" value="SYNAPTIC VESICLE GLYCOPROTEIN 2"/>
    <property type="match status" value="1"/>
</dbReference>
<keyword evidence="3 6" id="KW-0812">Transmembrane</keyword>
<feature type="transmembrane region" description="Helical" evidence="6">
    <location>
        <begin position="408"/>
        <end position="427"/>
    </location>
</feature>
<keyword evidence="5 6" id="KW-0472">Membrane</keyword>
<dbReference type="GO" id="GO:0022857">
    <property type="term" value="F:transmembrane transporter activity"/>
    <property type="evidence" value="ECO:0007669"/>
    <property type="project" value="InterPro"/>
</dbReference>
<evidence type="ECO:0000256" key="6">
    <source>
        <dbReference type="SAM" id="Phobius"/>
    </source>
</evidence>
<evidence type="ECO:0000256" key="2">
    <source>
        <dbReference type="ARBA" id="ARBA00022448"/>
    </source>
</evidence>
<comment type="caution">
    <text evidence="8">The sequence shown here is derived from an EMBL/GenBank/DDBJ whole genome shotgun (WGS) entry which is preliminary data.</text>
</comment>
<dbReference type="InterPro" id="IPR036259">
    <property type="entry name" value="MFS_trans_sf"/>
</dbReference>
<sequence length="476" mass="52103">MVLLSMFWTLGTIFESSLAWVLSRTNDAQNILEKMALVNRSKLPPGKLTVGMEEKSVPSEYTPLLSSTKKNDLDFRSDSHHFGDIILDRMLYFEASYTMNETAETSDRMDGENSVYTLDEALASVGFGKFQGLLLAYAGLGWFSDAMEVMILSFVGPAVKSQWDLSPGQESLLTTVVFAGMLVGAVTWGLVSDYYGRRQVVMPRLSWRWLLAFSTLPSIALLVLYGIVPESPRYLCTKGRISDAHNILEKIALVNQSKLPPGILVFERMVGPEEKSIPSEYAPLLSSTRKKVVDFKSGFASFVMLFSSKLIRTTLLLWVLFFGNAFSYYGIILLTSELRSEQSTCGSTVLRSENLQEDSLYINSATLTIALLSGARMCIEGNYAVASVYTPELYPTTVRATGAGVANAVGRIGGMVCPLVAVGLVTGCRLTEAIILFEVVMVTSAVCVLLFPLETKGQDLRDSVDVSDSTQVVAVG</sequence>
<gene>
    <name evidence="8" type="ORF">DCAF_LOCUS18524</name>
</gene>
<accession>A0AAV1S3X0</accession>
<feature type="transmembrane region" description="Helical" evidence="6">
    <location>
        <begin position="172"/>
        <end position="195"/>
    </location>
</feature>
<proteinExistence type="predicted"/>
<protein>
    <recommendedName>
        <fullName evidence="10">Major facilitator superfamily (MFS) profile domain-containing protein</fullName>
    </recommendedName>
</protein>
<evidence type="ECO:0000313" key="8">
    <source>
        <dbReference type="EMBL" id="CAK7345861.1"/>
    </source>
</evidence>
<organism evidence="8 9">
    <name type="scientific">Dovyalis caffra</name>
    <dbReference type="NCBI Taxonomy" id="77055"/>
    <lineage>
        <taxon>Eukaryota</taxon>
        <taxon>Viridiplantae</taxon>
        <taxon>Streptophyta</taxon>
        <taxon>Embryophyta</taxon>
        <taxon>Tracheophyta</taxon>
        <taxon>Spermatophyta</taxon>
        <taxon>Magnoliopsida</taxon>
        <taxon>eudicotyledons</taxon>
        <taxon>Gunneridae</taxon>
        <taxon>Pentapetalae</taxon>
        <taxon>rosids</taxon>
        <taxon>fabids</taxon>
        <taxon>Malpighiales</taxon>
        <taxon>Salicaceae</taxon>
        <taxon>Flacourtieae</taxon>
        <taxon>Dovyalis</taxon>
    </lineage>
</organism>
<dbReference type="EMBL" id="CAWUPB010001168">
    <property type="protein sequence ID" value="CAK7345861.1"/>
    <property type="molecule type" value="Genomic_DNA"/>
</dbReference>
<feature type="transmembrane region" description="Helical" evidence="6">
    <location>
        <begin position="207"/>
        <end position="228"/>
    </location>
</feature>
<dbReference type="PANTHER" id="PTHR23511:SF5">
    <property type="entry name" value="MAJOR FACILITATOR-TYPE TRANSPORTER HXNZ-RELATED"/>
    <property type="match status" value="1"/>
</dbReference>
<feature type="transmembrane region" description="Helical" evidence="6">
    <location>
        <begin position="433"/>
        <end position="453"/>
    </location>
</feature>
<dbReference type="AlphaFoldDB" id="A0AAV1S3X0"/>
<keyword evidence="7" id="KW-0732">Signal</keyword>
<dbReference type="Pfam" id="PF00083">
    <property type="entry name" value="Sugar_tr"/>
    <property type="match status" value="2"/>
</dbReference>
<evidence type="ECO:0000256" key="1">
    <source>
        <dbReference type="ARBA" id="ARBA00004141"/>
    </source>
</evidence>
<feature type="signal peptide" evidence="7">
    <location>
        <begin position="1"/>
        <end position="19"/>
    </location>
</feature>
<keyword evidence="2" id="KW-0813">Transport</keyword>
<evidence type="ECO:0000256" key="7">
    <source>
        <dbReference type="SAM" id="SignalP"/>
    </source>
</evidence>
<name>A0AAV1S3X0_9ROSI</name>